<accession>A0A1M5K5T9</accession>
<feature type="transmembrane region" description="Helical" evidence="6">
    <location>
        <begin position="771"/>
        <end position="791"/>
    </location>
</feature>
<proteinExistence type="predicted"/>
<evidence type="ECO:0000256" key="5">
    <source>
        <dbReference type="ARBA" id="ARBA00023136"/>
    </source>
</evidence>
<dbReference type="PANTHER" id="PTHR30572:SF18">
    <property type="entry name" value="ABC-TYPE MACROLIDE FAMILY EXPORT SYSTEM PERMEASE COMPONENT 2"/>
    <property type="match status" value="1"/>
</dbReference>
<dbReference type="NCBIfam" id="NF038404">
    <property type="entry name" value="perm_prefix_2"/>
    <property type="match status" value="1"/>
</dbReference>
<keyword evidence="4 6" id="KW-1133">Transmembrane helix</keyword>
<protein>
    <submittedName>
        <fullName evidence="9">Putative ABC transport system permease protein</fullName>
    </submittedName>
</protein>
<evidence type="ECO:0000256" key="2">
    <source>
        <dbReference type="ARBA" id="ARBA00022475"/>
    </source>
</evidence>
<dbReference type="InterPro" id="IPR047699">
    <property type="entry name" value="Permease_put_prefix"/>
</dbReference>
<name>A0A1M5K5T9_9BACT</name>
<dbReference type="InterPro" id="IPR025857">
    <property type="entry name" value="MacB_PCD"/>
</dbReference>
<feature type="domain" description="MacB-like periplasmic core" evidence="8">
    <location>
        <begin position="98"/>
        <end position="322"/>
    </location>
</feature>
<evidence type="ECO:0000256" key="6">
    <source>
        <dbReference type="SAM" id="Phobius"/>
    </source>
</evidence>
<organism evidence="9 10">
    <name type="scientific">Chryseolinea serpens</name>
    <dbReference type="NCBI Taxonomy" id="947013"/>
    <lineage>
        <taxon>Bacteria</taxon>
        <taxon>Pseudomonadati</taxon>
        <taxon>Bacteroidota</taxon>
        <taxon>Cytophagia</taxon>
        <taxon>Cytophagales</taxon>
        <taxon>Fulvivirgaceae</taxon>
        <taxon>Chryseolinea</taxon>
    </lineage>
</organism>
<dbReference type="Proteomes" id="UP000184212">
    <property type="component" value="Unassembled WGS sequence"/>
</dbReference>
<evidence type="ECO:0000256" key="1">
    <source>
        <dbReference type="ARBA" id="ARBA00004651"/>
    </source>
</evidence>
<evidence type="ECO:0000256" key="3">
    <source>
        <dbReference type="ARBA" id="ARBA00022692"/>
    </source>
</evidence>
<keyword evidence="10" id="KW-1185">Reference proteome</keyword>
<feature type="transmembrane region" description="Helical" evidence="6">
    <location>
        <begin position="826"/>
        <end position="846"/>
    </location>
</feature>
<dbReference type="InterPro" id="IPR003838">
    <property type="entry name" value="ABC3_permease_C"/>
</dbReference>
<evidence type="ECO:0000256" key="4">
    <source>
        <dbReference type="ARBA" id="ARBA00022989"/>
    </source>
</evidence>
<keyword evidence="5 6" id="KW-0472">Membrane</keyword>
<gene>
    <name evidence="9" type="ORF">SAMN04488109_0439</name>
</gene>
<dbReference type="Pfam" id="PF12704">
    <property type="entry name" value="MacB_PCD"/>
    <property type="match status" value="1"/>
</dbReference>
<feature type="transmembrane region" description="Helical" evidence="6">
    <location>
        <begin position="509"/>
        <end position="535"/>
    </location>
</feature>
<dbReference type="GO" id="GO:0022857">
    <property type="term" value="F:transmembrane transporter activity"/>
    <property type="evidence" value="ECO:0007669"/>
    <property type="project" value="TreeGrafter"/>
</dbReference>
<comment type="subcellular location">
    <subcellularLocation>
        <location evidence="1">Cell membrane</location>
        <topology evidence="1">Multi-pass membrane protein</topology>
    </subcellularLocation>
</comment>
<evidence type="ECO:0000259" key="7">
    <source>
        <dbReference type="Pfam" id="PF02687"/>
    </source>
</evidence>
<dbReference type="GO" id="GO:0005886">
    <property type="term" value="C:plasma membrane"/>
    <property type="evidence" value="ECO:0007669"/>
    <property type="project" value="UniProtKB-SubCell"/>
</dbReference>
<dbReference type="InterPro" id="IPR050250">
    <property type="entry name" value="Macrolide_Exporter_MacB"/>
</dbReference>
<feature type="transmembrane region" description="Helical" evidence="6">
    <location>
        <begin position="99"/>
        <end position="120"/>
    </location>
</feature>
<feature type="transmembrane region" description="Helical" evidence="6">
    <location>
        <begin position="423"/>
        <end position="446"/>
    </location>
</feature>
<feature type="domain" description="ABC3 transporter permease C-terminal" evidence="7">
    <location>
        <begin position="378"/>
        <end position="494"/>
    </location>
</feature>
<evidence type="ECO:0000313" key="10">
    <source>
        <dbReference type="Proteomes" id="UP000184212"/>
    </source>
</evidence>
<dbReference type="STRING" id="947013.SAMN04488109_0439"/>
<dbReference type="AlphaFoldDB" id="A0A1M5K5T9"/>
<dbReference type="PANTHER" id="PTHR30572">
    <property type="entry name" value="MEMBRANE COMPONENT OF TRANSPORTER-RELATED"/>
    <property type="match status" value="1"/>
</dbReference>
<feature type="transmembrane region" description="Helical" evidence="6">
    <location>
        <begin position="858"/>
        <end position="880"/>
    </location>
</feature>
<dbReference type="EMBL" id="FQWQ01000001">
    <property type="protein sequence ID" value="SHG47603.1"/>
    <property type="molecule type" value="Genomic_DNA"/>
</dbReference>
<feature type="transmembrane region" description="Helical" evidence="6">
    <location>
        <begin position="371"/>
        <end position="392"/>
    </location>
</feature>
<keyword evidence="3 6" id="KW-0812">Transmembrane</keyword>
<feature type="transmembrane region" description="Helical" evidence="6">
    <location>
        <begin position="466"/>
        <end position="489"/>
    </location>
</feature>
<keyword evidence="2" id="KW-1003">Cell membrane</keyword>
<reference evidence="9" key="1">
    <citation type="submission" date="2016-11" db="EMBL/GenBank/DDBJ databases">
        <authorList>
            <person name="Jaros S."/>
            <person name="Januszkiewicz K."/>
            <person name="Wedrychowicz H."/>
        </authorList>
    </citation>
    <scope>NUCLEOTIDE SEQUENCE [LARGE SCALE GENOMIC DNA]</scope>
    <source>
        <strain evidence="9">DSM 24574</strain>
    </source>
</reference>
<evidence type="ECO:0000259" key="8">
    <source>
        <dbReference type="Pfam" id="PF12704"/>
    </source>
</evidence>
<feature type="domain" description="ABC3 transporter permease C-terminal" evidence="7">
    <location>
        <begin position="776"/>
        <end position="883"/>
    </location>
</feature>
<dbReference type="Pfam" id="PF02687">
    <property type="entry name" value="FtsX"/>
    <property type="match status" value="2"/>
</dbReference>
<evidence type="ECO:0000313" key="9">
    <source>
        <dbReference type="EMBL" id="SHG47603.1"/>
    </source>
</evidence>
<sequence>MNKPVAHPPLLFLKFFRWYCDPKMLDYIEGDLMEAYHARLKKYGKRKADAKFIVDVLLLFRPGIIRSKAKYNTLKRSHMINSYFKTGWRNLLRSKLHSGLNIVGLTFGIVCFLLIGLYVFDELTFDQQHVNAERIYRVIEHKNVRGEATTIAAAGYKLAEESKHSIPEVENITRIMRTGRANLVDPENPVPFQETVTIADDHFLEIFDFPLVEGDRRTALKEPASIIIDEDLALRIFNRTDVMGKNLQFSHLPFPLKITGILKNHPRNSSFNFNCVMSESSYYAADYFKETMASDWASNSFSVYALLRPDSRPDSVSKKMTRLVLTNFKPDEGTKLSYSLQPLKELHLKSAGIFDGARNTNVEGIPQGNPLYVTIFSFTALFVLLIAAINYTNLTTARASGRVKEIGVRKAIGAMRSNLIGQFLFESWLTTGIAFILAIGVVKLVLPPFNHFANKELSLFSVDYHFWIYAMTAIVVIGFLSGSYSALLLSRLKPVSLLKGLKLQTTGDLSVRTGLVIFQFTISIVMIIGTLVLLLQVRYLNHTDLGFNKDLMVVIDVNTRKARSNFETIKDQMSKIASVKSVSVTSRVPGEWKTLRTVKVSVEGSTDAPGTSYLFGADKEFMQTFEVTLLQGRNFREAYDSSSIIINETAARMLNITGVSEQMVEIPAASRDGYFETLEVPFKPRVIGIVKDFHFQSLRDKIQPLILAYNNNPIHVIDYYSVRIAPVDIPGTLNKLKAIMVANDADDPFEYHFLDDQLALFYVEDARRQTLLGWAALATIFIACLGLFGLATYSTEQRVKEIGIRKVLGATVVGLVSLLSRDFLKLVLIANGIAFPIAWWATNRWLQEYAYHIDVEWWVFAAAGTLALGIALMTISYQAIKTAVANPVNSLRSE</sequence>